<dbReference type="AlphaFoldDB" id="A0A4Z1JMH9"/>
<reference evidence="1 2" key="1">
    <citation type="submission" date="2017-12" db="EMBL/GenBank/DDBJ databases">
        <title>Comparative genomics of Botrytis spp.</title>
        <authorList>
            <person name="Valero-Jimenez C.A."/>
            <person name="Tapia P."/>
            <person name="Veloso J."/>
            <person name="Silva-Moreno E."/>
            <person name="Staats M."/>
            <person name="Valdes J.H."/>
            <person name="Van Kan J.A.L."/>
        </authorList>
    </citation>
    <scope>NUCLEOTIDE SEQUENCE [LARGE SCALE GENOMIC DNA]</scope>
    <source>
        <strain evidence="1 2">Be9601</strain>
    </source>
</reference>
<organism evidence="1 2">
    <name type="scientific">Botrytis elliptica</name>
    <dbReference type="NCBI Taxonomy" id="278938"/>
    <lineage>
        <taxon>Eukaryota</taxon>
        <taxon>Fungi</taxon>
        <taxon>Dikarya</taxon>
        <taxon>Ascomycota</taxon>
        <taxon>Pezizomycotina</taxon>
        <taxon>Leotiomycetes</taxon>
        <taxon>Helotiales</taxon>
        <taxon>Sclerotiniaceae</taxon>
        <taxon>Botrytis</taxon>
    </lineage>
</organism>
<keyword evidence="2" id="KW-1185">Reference proteome</keyword>
<name>A0A4Z1JMH9_9HELO</name>
<comment type="caution">
    <text evidence="1">The sequence shown here is derived from an EMBL/GenBank/DDBJ whole genome shotgun (WGS) entry which is preliminary data.</text>
</comment>
<evidence type="ECO:0000313" key="1">
    <source>
        <dbReference type="EMBL" id="TGO74949.1"/>
    </source>
</evidence>
<dbReference type="EMBL" id="PQXM01000244">
    <property type="protein sequence ID" value="TGO74949.1"/>
    <property type="molecule type" value="Genomic_DNA"/>
</dbReference>
<protein>
    <submittedName>
        <fullName evidence="1">Uncharacterized protein</fullName>
    </submittedName>
</protein>
<evidence type="ECO:0000313" key="2">
    <source>
        <dbReference type="Proteomes" id="UP000297229"/>
    </source>
</evidence>
<sequence>MEIIPVEVSKTQVIELHNITLPLGSHLFETACHGVDVLTRSNNRNAHVTLYTTFYTSAAVSEDVVYLGGGNTGVSPETGVVVVSADAATSATVCDGDAGEETGEQNGDVRGGESHIDGFGGVLDGVSKIWYYSSCTVVDMRLADRGRDRA</sequence>
<gene>
    <name evidence="1" type="ORF">BELL_0245g00060</name>
</gene>
<dbReference type="Proteomes" id="UP000297229">
    <property type="component" value="Unassembled WGS sequence"/>
</dbReference>
<proteinExistence type="predicted"/>
<accession>A0A4Z1JMH9</accession>